<dbReference type="AlphaFoldDB" id="A0A1H5F419"/>
<evidence type="ECO:0000256" key="1">
    <source>
        <dbReference type="SAM" id="MobiDB-lite"/>
    </source>
</evidence>
<name>A0A1H5F419_RHOJO</name>
<dbReference type="OrthoDB" id="4485373at2"/>
<proteinExistence type="predicted"/>
<accession>A0A1H5F419</accession>
<organism evidence="2 3">
    <name type="scientific">Rhodococcus jostii</name>
    <dbReference type="NCBI Taxonomy" id="132919"/>
    <lineage>
        <taxon>Bacteria</taxon>
        <taxon>Bacillati</taxon>
        <taxon>Actinomycetota</taxon>
        <taxon>Actinomycetes</taxon>
        <taxon>Mycobacteriales</taxon>
        <taxon>Nocardiaceae</taxon>
        <taxon>Rhodococcus</taxon>
    </lineage>
</organism>
<evidence type="ECO:0000313" key="2">
    <source>
        <dbReference type="EMBL" id="SED98156.1"/>
    </source>
</evidence>
<reference evidence="3" key="1">
    <citation type="submission" date="2016-10" db="EMBL/GenBank/DDBJ databases">
        <authorList>
            <person name="Varghese N."/>
        </authorList>
    </citation>
    <scope>NUCLEOTIDE SEQUENCE [LARGE SCALE GENOMIC DNA]</scope>
    <source>
        <strain evidence="3">DSM 44719</strain>
    </source>
</reference>
<evidence type="ECO:0000313" key="3">
    <source>
        <dbReference type="Proteomes" id="UP000183407"/>
    </source>
</evidence>
<dbReference type="EMBL" id="FNTL01000004">
    <property type="protein sequence ID" value="SED98156.1"/>
    <property type="molecule type" value="Genomic_DNA"/>
</dbReference>
<dbReference type="Proteomes" id="UP000183407">
    <property type="component" value="Unassembled WGS sequence"/>
</dbReference>
<feature type="region of interest" description="Disordered" evidence="1">
    <location>
        <begin position="50"/>
        <end position="69"/>
    </location>
</feature>
<protein>
    <submittedName>
        <fullName evidence="2">Uncharacterized protein</fullName>
    </submittedName>
</protein>
<gene>
    <name evidence="2" type="ORF">SAMN04490220_6253</name>
</gene>
<sequence>MPALIFHAAIAIARLLTPRGVIETIQRMLTDIAIARATTRWLIMAAEQQGDFSSRPLRDGQAESSAASQ</sequence>